<keyword evidence="2" id="KW-0812">Transmembrane</keyword>
<protein>
    <submittedName>
        <fullName evidence="4">CIA30 family protein</fullName>
    </submittedName>
</protein>
<evidence type="ECO:0000256" key="2">
    <source>
        <dbReference type="SAM" id="Phobius"/>
    </source>
</evidence>
<reference evidence="4" key="1">
    <citation type="journal article" date="2021" name="Nat. Commun.">
        <title>Genetic determinants of endophytism in the Arabidopsis root mycobiome.</title>
        <authorList>
            <person name="Mesny F."/>
            <person name="Miyauchi S."/>
            <person name="Thiergart T."/>
            <person name="Pickel B."/>
            <person name="Atanasova L."/>
            <person name="Karlsson M."/>
            <person name="Huettel B."/>
            <person name="Barry K.W."/>
            <person name="Haridas S."/>
            <person name="Chen C."/>
            <person name="Bauer D."/>
            <person name="Andreopoulos W."/>
            <person name="Pangilinan J."/>
            <person name="LaButti K."/>
            <person name="Riley R."/>
            <person name="Lipzen A."/>
            <person name="Clum A."/>
            <person name="Drula E."/>
            <person name="Henrissat B."/>
            <person name="Kohler A."/>
            <person name="Grigoriev I.V."/>
            <person name="Martin F.M."/>
            <person name="Hacquard S."/>
        </authorList>
    </citation>
    <scope>NUCLEOTIDE SEQUENCE</scope>
    <source>
        <strain evidence="4">MPI-CAGE-CH-0243</strain>
    </source>
</reference>
<organism evidence="4 5">
    <name type="scientific">Dendryphion nanum</name>
    <dbReference type="NCBI Taxonomy" id="256645"/>
    <lineage>
        <taxon>Eukaryota</taxon>
        <taxon>Fungi</taxon>
        <taxon>Dikarya</taxon>
        <taxon>Ascomycota</taxon>
        <taxon>Pezizomycotina</taxon>
        <taxon>Dothideomycetes</taxon>
        <taxon>Pleosporomycetidae</taxon>
        <taxon>Pleosporales</taxon>
        <taxon>Torulaceae</taxon>
        <taxon>Dendryphion</taxon>
    </lineage>
</organism>
<feature type="transmembrane region" description="Helical" evidence="2">
    <location>
        <begin position="223"/>
        <end position="244"/>
    </location>
</feature>
<proteinExistence type="inferred from homology"/>
<evidence type="ECO:0000313" key="5">
    <source>
        <dbReference type="Proteomes" id="UP000700596"/>
    </source>
</evidence>
<comment type="caution">
    <text evidence="4">The sequence shown here is derived from an EMBL/GenBank/DDBJ whole genome shotgun (WGS) entry which is preliminary data.</text>
</comment>
<keyword evidence="2" id="KW-0472">Membrane</keyword>
<feature type="domain" description="NADH:ubiquinone oxidoreductase intermediate-associated protein 30" evidence="3">
    <location>
        <begin position="17"/>
        <end position="184"/>
    </location>
</feature>
<dbReference type="OrthoDB" id="426386at2759"/>
<dbReference type="InterPro" id="IPR008979">
    <property type="entry name" value="Galactose-bd-like_sf"/>
</dbReference>
<dbReference type="EMBL" id="JAGMWT010000017">
    <property type="protein sequence ID" value="KAH7114432.1"/>
    <property type="molecule type" value="Genomic_DNA"/>
</dbReference>
<sequence>MGKKHELTLFGGDEGWNTSDWTASDDRVRGGKSQSYLDTSNTSARFHGNLDIKTLGGAGFASQRTTTEDKTWDLSDYDGIRLDLGKSDGKRYTFILKDELLPRNPGNGREQATTSYEYDFDLSEEGKVLSESSFVFVKWDQFKPTYRGKEKKDASKLDKKNVKRLSIMMRSFFGDQQGDFSLTIKSIKAISIPDDEEIGFEEKDEPNEISSQNEIRWLDLSSVVFMLGVGVVTFAICCVVLPTLTGRHMKSILPWERSFSHK</sequence>
<keyword evidence="5" id="KW-1185">Reference proteome</keyword>
<name>A0A9P9D8M9_9PLEO</name>
<dbReference type="Proteomes" id="UP000700596">
    <property type="component" value="Unassembled WGS sequence"/>
</dbReference>
<gene>
    <name evidence="4" type="ORF">B0J11DRAFT_584851</name>
</gene>
<dbReference type="SUPFAM" id="SSF49785">
    <property type="entry name" value="Galactose-binding domain-like"/>
    <property type="match status" value="1"/>
</dbReference>
<dbReference type="InterPro" id="IPR039131">
    <property type="entry name" value="NDUFAF1"/>
</dbReference>
<comment type="similarity">
    <text evidence="1">Belongs to the CIA30 family.</text>
</comment>
<evidence type="ECO:0000256" key="1">
    <source>
        <dbReference type="ARBA" id="ARBA00007884"/>
    </source>
</evidence>
<dbReference type="InterPro" id="IPR013857">
    <property type="entry name" value="NADH-UbQ_OxRdtase-assoc_prot30"/>
</dbReference>
<accession>A0A9P9D8M9</accession>
<dbReference type="GO" id="GO:0010257">
    <property type="term" value="P:NADH dehydrogenase complex assembly"/>
    <property type="evidence" value="ECO:0007669"/>
    <property type="project" value="TreeGrafter"/>
</dbReference>
<dbReference type="PANTHER" id="PTHR13194:SF19">
    <property type="entry name" value="NAD(P)-BINDING ROSSMANN-FOLD SUPERFAMILY PROTEIN"/>
    <property type="match status" value="1"/>
</dbReference>
<dbReference type="AlphaFoldDB" id="A0A9P9D8M9"/>
<keyword evidence="2" id="KW-1133">Transmembrane helix</keyword>
<dbReference type="PANTHER" id="PTHR13194">
    <property type="entry name" value="COMPLEX I INTERMEDIATE-ASSOCIATED PROTEIN 30"/>
    <property type="match status" value="1"/>
</dbReference>
<dbReference type="GO" id="GO:0051082">
    <property type="term" value="F:unfolded protein binding"/>
    <property type="evidence" value="ECO:0007669"/>
    <property type="project" value="TreeGrafter"/>
</dbReference>
<evidence type="ECO:0000259" key="3">
    <source>
        <dbReference type="Pfam" id="PF08547"/>
    </source>
</evidence>
<dbReference type="Pfam" id="PF08547">
    <property type="entry name" value="CIA30"/>
    <property type="match status" value="1"/>
</dbReference>
<evidence type="ECO:0000313" key="4">
    <source>
        <dbReference type="EMBL" id="KAH7114432.1"/>
    </source>
</evidence>